<dbReference type="Proteomes" id="UP001208570">
    <property type="component" value="Unassembled WGS sequence"/>
</dbReference>
<evidence type="ECO:0000313" key="2">
    <source>
        <dbReference type="Proteomes" id="UP001208570"/>
    </source>
</evidence>
<reference evidence="1" key="1">
    <citation type="journal article" date="2023" name="Mol. Biol. Evol.">
        <title>Third-Generation Sequencing Reveals the Adaptive Role of the Epigenome in Three Deep-Sea Polychaetes.</title>
        <authorList>
            <person name="Perez M."/>
            <person name="Aroh O."/>
            <person name="Sun Y."/>
            <person name="Lan Y."/>
            <person name="Juniper S.K."/>
            <person name="Young C.R."/>
            <person name="Angers B."/>
            <person name="Qian P.Y."/>
        </authorList>
    </citation>
    <scope>NUCLEOTIDE SEQUENCE</scope>
    <source>
        <strain evidence="1">P08H-3</strain>
    </source>
</reference>
<accession>A0AAD9IXF6</accession>
<proteinExistence type="predicted"/>
<dbReference type="InterPro" id="IPR043128">
    <property type="entry name" value="Rev_trsase/Diguanyl_cyclase"/>
</dbReference>
<sequence length="75" mass="8203">MPVPKDKKGDLRLLGMCNLLSQFVSKLSEICATLREFINMNAEVDASDDGLSVAYTSSTMTKSQKDNCDEIEKGA</sequence>
<dbReference type="Gene3D" id="3.30.70.270">
    <property type="match status" value="1"/>
</dbReference>
<protein>
    <submittedName>
        <fullName evidence="1">Uncharacterized protein</fullName>
    </submittedName>
</protein>
<evidence type="ECO:0000313" key="1">
    <source>
        <dbReference type="EMBL" id="KAK2141845.1"/>
    </source>
</evidence>
<organism evidence="1 2">
    <name type="scientific">Paralvinella palmiformis</name>
    <dbReference type="NCBI Taxonomy" id="53620"/>
    <lineage>
        <taxon>Eukaryota</taxon>
        <taxon>Metazoa</taxon>
        <taxon>Spiralia</taxon>
        <taxon>Lophotrochozoa</taxon>
        <taxon>Annelida</taxon>
        <taxon>Polychaeta</taxon>
        <taxon>Sedentaria</taxon>
        <taxon>Canalipalpata</taxon>
        <taxon>Terebellida</taxon>
        <taxon>Terebelliformia</taxon>
        <taxon>Alvinellidae</taxon>
        <taxon>Paralvinella</taxon>
    </lineage>
</organism>
<gene>
    <name evidence="1" type="ORF">LSH36_1033g00005</name>
</gene>
<comment type="caution">
    <text evidence="1">The sequence shown here is derived from an EMBL/GenBank/DDBJ whole genome shotgun (WGS) entry which is preliminary data.</text>
</comment>
<dbReference type="InterPro" id="IPR043502">
    <property type="entry name" value="DNA/RNA_pol_sf"/>
</dbReference>
<name>A0AAD9IXF6_9ANNE</name>
<dbReference type="AlphaFoldDB" id="A0AAD9IXF6"/>
<dbReference type="SUPFAM" id="SSF56672">
    <property type="entry name" value="DNA/RNA polymerases"/>
    <property type="match status" value="1"/>
</dbReference>
<keyword evidence="2" id="KW-1185">Reference proteome</keyword>
<dbReference type="EMBL" id="JAODUP010001033">
    <property type="protein sequence ID" value="KAK2141845.1"/>
    <property type="molecule type" value="Genomic_DNA"/>
</dbReference>